<dbReference type="GeneID" id="102801586"/>
<dbReference type="PANTHER" id="PTHR37984:SF15">
    <property type="entry name" value="INTEGRASE CATALYTIC DOMAIN-CONTAINING PROTEIN"/>
    <property type="match status" value="1"/>
</dbReference>
<dbReference type="InterPro" id="IPR050951">
    <property type="entry name" value="Retrovirus_Pol_polyprotein"/>
</dbReference>
<name>A0ABM0M0D2_SACKO</name>
<evidence type="ECO:0000313" key="3">
    <source>
        <dbReference type="RefSeq" id="XP_006813473.1"/>
    </source>
</evidence>
<gene>
    <name evidence="3" type="primary">LOC102801586</name>
</gene>
<dbReference type="InterPro" id="IPR001584">
    <property type="entry name" value="Integrase_cat-core"/>
</dbReference>
<dbReference type="InterPro" id="IPR036397">
    <property type="entry name" value="RNaseH_sf"/>
</dbReference>
<dbReference type="RefSeq" id="XP_006813473.1">
    <property type="nucleotide sequence ID" value="XM_006813410.1"/>
</dbReference>
<dbReference type="Gene3D" id="1.10.340.70">
    <property type="match status" value="1"/>
</dbReference>
<dbReference type="PANTHER" id="PTHR37984">
    <property type="entry name" value="PROTEIN CBG26694"/>
    <property type="match status" value="1"/>
</dbReference>
<dbReference type="PROSITE" id="PS50994">
    <property type="entry name" value="INTEGRASE"/>
    <property type="match status" value="1"/>
</dbReference>
<sequence length="266" mass="30784">MGGHLGHRKTLDRIMSQFFWPNLHADVKRYCQSCDVCQKTTPRGRVGKVPLGHMPLISIPFQRVGVDLVGPIMSDNPRKYRYILVLVDYATRYPEASPLKNIRAETVAEELVNMYSRVGIPKEILTDQGKQFISDVMREVSRLFVRQMTTSPYHPQTNGLVEKFNGVLKRMLTRMCEERPNDWDRYISPLLFAYREAPQASLGFSPFELLYGRTVRGPMAILRELWTNENVEPETKLTYTCVLDLRNRLEQTCEMALKELHKSSDI</sequence>
<proteinExistence type="predicted"/>
<dbReference type="InterPro" id="IPR012337">
    <property type="entry name" value="RNaseH-like_sf"/>
</dbReference>
<dbReference type="Pfam" id="PF00665">
    <property type="entry name" value="rve"/>
    <property type="match status" value="1"/>
</dbReference>
<dbReference type="Proteomes" id="UP000694865">
    <property type="component" value="Unplaced"/>
</dbReference>
<dbReference type="InterPro" id="IPR041588">
    <property type="entry name" value="Integrase_H2C2"/>
</dbReference>
<evidence type="ECO:0000259" key="1">
    <source>
        <dbReference type="PROSITE" id="PS50994"/>
    </source>
</evidence>
<dbReference type="SUPFAM" id="SSF53098">
    <property type="entry name" value="Ribonuclease H-like"/>
    <property type="match status" value="1"/>
</dbReference>
<accession>A0ABM0M0D2</accession>
<organism evidence="2 3">
    <name type="scientific">Saccoglossus kowalevskii</name>
    <name type="common">Acorn worm</name>
    <dbReference type="NCBI Taxonomy" id="10224"/>
    <lineage>
        <taxon>Eukaryota</taxon>
        <taxon>Metazoa</taxon>
        <taxon>Hemichordata</taxon>
        <taxon>Enteropneusta</taxon>
        <taxon>Harrimaniidae</taxon>
        <taxon>Saccoglossus</taxon>
    </lineage>
</organism>
<protein>
    <submittedName>
        <fullName evidence="3">Gypsy retrotransposon integrase-like protein 1-like</fullName>
    </submittedName>
</protein>
<dbReference type="Gene3D" id="3.30.420.10">
    <property type="entry name" value="Ribonuclease H-like superfamily/Ribonuclease H"/>
    <property type="match status" value="1"/>
</dbReference>
<feature type="domain" description="Integrase catalytic" evidence="1">
    <location>
        <begin position="51"/>
        <end position="214"/>
    </location>
</feature>
<reference evidence="3" key="1">
    <citation type="submission" date="2025-08" db="UniProtKB">
        <authorList>
            <consortium name="RefSeq"/>
        </authorList>
    </citation>
    <scope>IDENTIFICATION</scope>
    <source>
        <tissue evidence="3">Testes</tissue>
    </source>
</reference>
<evidence type="ECO:0000313" key="2">
    <source>
        <dbReference type="Proteomes" id="UP000694865"/>
    </source>
</evidence>
<keyword evidence="2" id="KW-1185">Reference proteome</keyword>
<dbReference type="Pfam" id="PF17921">
    <property type="entry name" value="Integrase_H2C2"/>
    <property type="match status" value="1"/>
</dbReference>